<evidence type="ECO:0000256" key="16">
    <source>
        <dbReference type="ARBA" id="ARBA00038053"/>
    </source>
</evidence>
<protein>
    <recommendedName>
        <fullName evidence="17">Probable peptidoglycan glycosyltransferase FtsW</fullName>
        <ecNumber evidence="19">2.4.99.28</ecNumber>
    </recommendedName>
    <alternativeName>
        <fullName evidence="18">Cell division protein FtsW</fullName>
    </alternativeName>
    <alternativeName>
        <fullName evidence="15">Cell wall polymerase</fullName>
    </alternativeName>
    <alternativeName>
        <fullName evidence="14">Peptidoglycan polymerase</fullName>
    </alternativeName>
</protein>
<evidence type="ECO:0000256" key="9">
    <source>
        <dbReference type="ARBA" id="ARBA00022984"/>
    </source>
</evidence>
<gene>
    <name evidence="22" type="ORF">SAMN04488026_102744</name>
</gene>
<comment type="similarity">
    <text evidence="16">Belongs to the SEDS family. FtsW subfamily.</text>
</comment>
<keyword evidence="6" id="KW-0808">Transferase</keyword>
<keyword evidence="5" id="KW-0328">Glycosyltransferase</keyword>
<dbReference type="PANTHER" id="PTHR30474">
    <property type="entry name" value="CELL CYCLE PROTEIN"/>
    <property type="match status" value="1"/>
</dbReference>
<feature type="transmembrane region" description="Helical" evidence="21">
    <location>
        <begin position="283"/>
        <end position="304"/>
    </location>
</feature>
<keyword evidence="7 21" id="KW-0812">Transmembrane</keyword>
<evidence type="ECO:0000256" key="4">
    <source>
        <dbReference type="ARBA" id="ARBA00022618"/>
    </source>
</evidence>
<evidence type="ECO:0000256" key="15">
    <source>
        <dbReference type="ARBA" id="ARBA00033270"/>
    </source>
</evidence>
<reference evidence="22 23" key="1">
    <citation type="submission" date="2016-10" db="EMBL/GenBank/DDBJ databases">
        <authorList>
            <person name="de Groot N.N."/>
        </authorList>
    </citation>
    <scope>NUCLEOTIDE SEQUENCE [LARGE SCALE GENOMIC DNA]</scope>
    <source>
        <strain evidence="22 23">DSM 25294</strain>
    </source>
</reference>
<evidence type="ECO:0000256" key="2">
    <source>
        <dbReference type="ARBA" id="ARBA00004752"/>
    </source>
</evidence>
<dbReference type="GO" id="GO:0032153">
    <property type="term" value="C:cell division site"/>
    <property type="evidence" value="ECO:0007669"/>
    <property type="project" value="TreeGrafter"/>
</dbReference>
<comment type="catalytic activity">
    <reaction evidence="20">
        <text>[GlcNAc-(1-&gt;4)-Mur2Ac(oyl-L-Ala-gamma-D-Glu-L-Lys-D-Ala-D-Ala)](n)-di-trans,octa-cis-undecaprenyl diphosphate + beta-D-GlcNAc-(1-&gt;4)-Mur2Ac(oyl-L-Ala-gamma-D-Glu-L-Lys-D-Ala-D-Ala)-di-trans,octa-cis-undecaprenyl diphosphate = [GlcNAc-(1-&gt;4)-Mur2Ac(oyl-L-Ala-gamma-D-Glu-L-Lys-D-Ala-D-Ala)](n+1)-di-trans,octa-cis-undecaprenyl diphosphate + di-trans,octa-cis-undecaprenyl diphosphate + H(+)</text>
        <dbReference type="Rhea" id="RHEA:23708"/>
        <dbReference type="Rhea" id="RHEA-COMP:9602"/>
        <dbReference type="Rhea" id="RHEA-COMP:9603"/>
        <dbReference type="ChEBI" id="CHEBI:15378"/>
        <dbReference type="ChEBI" id="CHEBI:58405"/>
        <dbReference type="ChEBI" id="CHEBI:60033"/>
        <dbReference type="ChEBI" id="CHEBI:78435"/>
        <dbReference type="EC" id="2.4.99.28"/>
    </reaction>
</comment>
<evidence type="ECO:0000256" key="10">
    <source>
        <dbReference type="ARBA" id="ARBA00022989"/>
    </source>
</evidence>
<dbReference type="InterPro" id="IPR013437">
    <property type="entry name" value="FtsW"/>
</dbReference>
<keyword evidence="23" id="KW-1185">Reference proteome</keyword>
<feature type="transmembrane region" description="Helical" evidence="21">
    <location>
        <begin position="67"/>
        <end position="87"/>
    </location>
</feature>
<evidence type="ECO:0000256" key="6">
    <source>
        <dbReference type="ARBA" id="ARBA00022679"/>
    </source>
</evidence>
<feature type="transmembrane region" description="Helical" evidence="21">
    <location>
        <begin position="316"/>
        <end position="337"/>
    </location>
</feature>
<dbReference type="GO" id="GO:0008360">
    <property type="term" value="P:regulation of cell shape"/>
    <property type="evidence" value="ECO:0007669"/>
    <property type="project" value="UniProtKB-KW"/>
</dbReference>
<organism evidence="22 23">
    <name type="scientific">Aliiruegeria lutimaris</name>
    <dbReference type="NCBI Taxonomy" id="571298"/>
    <lineage>
        <taxon>Bacteria</taxon>
        <taxon>Pseudomonadati</taxon>
        <taxon>Pseudomonadota</taxon>
        <taxon>Alphaproteobacteria</taxon>
        <taxon>Rhodobacterales</taxon>
        <taxon>Roseobacteraceae</taxon>
        <taxon>Aliiruegeria</taxon>
    </lineage>
</organism>
<name>A0A1G8XUZ5_9RHOB</name>
<evidence type="ECO:0000256" key="1">
    <source>
        <dbReference type="ARBA" id="ARBA00004651"/>
    </source>
</evidence>
<comment type="pathway">
    <text evidence="2">Cell wall biogenesis; peptidoglycan biosynthesis.</text>
</comment>
<feature type="transmembrane region" description="Helical" evidence="21">
    <location>
        <begin position="156"/>
        <end position="174"/>
    </location>
</feature>
<evidence type="ECO:0000256" key="5">
    <source>
        <dbReference type="ARBA" id="ARBA00022676"/>
    </source>
</evidence>
<dbReference type="PANTHER" id="PTHR30474:SF2">
    <property type="entry name" value="PEPTIDOGLYCAN GLYCOSYLTRANSFERASE FTSW-RELATED"/>
    <property type="match status" value="1"/>
</dbReference>
<evidence type="ECO:0000256" key="21">
    <source>
        <dbReference type="SAM" id="Phobius"/>
    </source>
</evidence>
<dbReference type="GO" id="GO:0009252">
    <property type="term" value="P:peptidoglycan biosynthetic process"/>
    <property type="evidence" value="ECO:0007669"/>
    <property type="project" value="UniProtKB-KW"/>
</dbReference>
<evidence type="ECO:0000256" key="11">
    <source>
        <dbReference type="ARBA" id="ARBA00023136"/>
    </source>
</evidence>
<dbReference type="GO" id="GO:0071555">
    <property type="term" value="P:cell wall organization"/>
    <property type="evidence" value="ECO:0007669"/>
    <property type="project" value="UniProtKB-KW"/>
</dbReference>
<keyword evidence="3" id="KW-1003">Cell membrane</keyword>
<evidence type="ECO:0000256" key="18">
    <source>
        <dbReference type="ARBA" id="ARBA00041418"/>
    </source>
</evidence>
<evidence type="ECO:0000256" key="8">
    <source>
        <dbReference type="ARBA" id="ARBA00022960"/>
    </source>
</evidence>
<dbReference type="Proteomes" id="UP000199382">
    <property type="component" value="Unassembled WGS sequence"/>
</dbReference>
<evidence type="ECO:0000313" key="23">
    <source>
        <dbReference type="Proteomes" id="UP000199382"/>
    </source>
</evidence>
<accession>A0A1G8XUZ5</accession>
<dbReference type="Pfam" id="PF01098">
    <property type="entry name" value="FTSW_RODA_SPOVE"/>
    <property type="match status" value="1"/>
</dbReference>
<keyword evidence="12" id="KW-0131">Cell cycle</keyword>
<evidence type="ECO:0000256" key="20">
    <source>
        <dbReference type="ARBA" id="ARBA00049902"/>
    </source>
</evidence>
<evidence type="ECO:0000256" key="3">
    <source>
        <dbReference type="ARBA" id="ARBA00022475"/>
    </source>
</evidence>
<dbReference type="GO" id="GO:0005886">
    <property type="term" value="C:plasma membrane"/>
    <property type="evidence" value="ECO:0007669"/>
    <property type="project" value="UniProtKB-SubCell"/>
</dbReference>
<dbReference type="NCBIfam" id="TIGR02614">
    <property type="entry name" value="ftsW"/>
    <property type="match status" value="1"/>
</dbReference>
<dbReference type="STRING" id="571298.SAMN04488026_102744"/>
<keyword evidence="10 21" id="KW-1133">Transmembrane helix</keyword>
<evidence type="ECO:0000256" key="17">
    <source>
        <dbReference type="ARBA" id="ARBA00041185"/>
    </source>
</evidence>
<keyword evidence="4 22" id="KW-0132">Cell division</keyword>
<dbReference type="EMBL" id="FNEK01000027">
    <property type="protein sequence ID" value="SDJ94462.1"/>
    <property type="molecule type" value="Genomic_DNA"/>
</dbReference>
<sequence length="388" mass="41464">MTEMVYGTAPARAGDPVLPRWWRTVDKWTMSAILLLFGIGLLLGLAASPPLAARNGLSSFHYVERQVFFGGLAIITMLLTSMMSPALVRRLAVLGFIAAFFSLVLLPFFGTDFGKGAVRWYSFGFASVQPSEFLKPAFVVLAAWLMAASQEVGGPPGKAISFALVCAIVGLLALQPDFGQAALTMFAWGVMYFVAGAPLVLLVGIAGGIVGFGFTAYNASEHFARRIDGFLNPEIDPRTQLGYATNAIQEGGFFGVGVGEGQVKWSLPDAHTDFIIAVAAEEYGLVLVMAIIALYGVVVLRSLFRLMRERDPFTRLAGTGLACMFGVQAMINMGVAVRLLPAKGMTLPFVSYGGSSLIAGGIAVGMLLAFTRNRPQGEIADVFQRRGH</sequence>
<evidence type="ECO:0000313" key="22">
    <source>
        <dbReference type="EMBL" id="SDJ94462.1"/>
    </source>
</evidence>
<dbReference type="GO" id="GO:0008955">
    <property type="term" value="F:peptidoglycan glycosyltransferase activity"/>
    <property type="evidence" value="ECO:0007669"/>
    <property type="project" value="UniProtKB-EC"/>
</dbReference>
<evidence type="ECO:0000256" key="12">
    <source>
        <dbReference type="ARBA" id="ARBA00023306"/>
    </source>
</evidence>
<evidence type="ECO:0000256" key="13">
    <source>
        <dbReference type="ARBA" id="ARBA00023316"/>
    </source>
</evidence>
<dbReference type="OrthoDB" id="9768187at2"/>
<dbReference type="GO" id="GO:0015648">
    <property type="term" value="F:lipid-linked peptidoglycan transporter activity"/>
    <property type="evidence" value="ECO:0007669"/>
    <property type="project" value="TreeGrafter"/>
</dbReference>
<keyword evidence="8" id="KW-0133">Cell shape</keyword>
<keyword evidence="11 21" id="KW-0472">Membrane</keyword>
<keyword evidence="9" id="KW-0573">Peptidoglycan synthesis</keyword>
<dbReference type="RefSeq" id="WP_093157091.1">
    <property type="nucleotide sequence ID" value="NZ_FNEK01000027.1"/>
</dbReference>
<feature type="transmembrane region" description="Helical" evidence="21">
    <location>
        <begin position="93"/>
        <end position="113"/>
    </location>
</feature>
<evidence type="ECO:0000256" key="14">
    <source>
        <dbReference type="ARBA" id="ARBA00032370"/>
    </source>
</evidence>
<keyword evidence="13" id="KW-0961">Cell wall biogenesis/degradation</keyword>
<comment type="subcellular location">
    <subcellularLocation>
        <location evidence="1">Cell membrane</location>
        <topology evidence="1">Multi-pass membrane protein</topology>
    </subcellularLocation>
</comment>
<feature type="transmembrane region" description="Helical" evidence="21">
    <location>
        <begin position="186"/>
        <end position="214"/>
    </location>
</feature>
<dbReference type="InterPro" id="IPR001182">
    <property type="entry name" value="FtsW/RodA"/>
</dbReference>
<feature type="transmembrane region" description="Helical" evidence="21">
    <location>
        <begin position="28"/>
        <end position="47"/>
    </location>
</feature>
<dbReference type="AlphaFoldDB" id="A0A1G8XUZ5"/>
<proteinExistence type="inferred from homology"/>
<dbReference type="GO" id="GO:0051301">
    <property type="term" value="P:cell division"/>
    <property type="evidence" value="ECO:0007669"/>
    <property type="project" value="UniProtKB-KW"/>
</dbReference>
<feature type="transmembrane region" description="Helical" evidence="21">
    <location>
        <begin position="349"/>
        <end position="370"/>
    </location>
</feature>
<dbReference type="EC" id="2.4.99.28" evidence="19"/>
<evidence type="ECO:0000256" key="7">
    <source>
        <dbReference type="ARBA" id="ARBA00022692"/>
    </source>
</evidence>
<evidence type="ECO:0000256" key="19">
    <source>
        <dbReference type="ARBA" id="ARBA00044770"/>
    </source>
</evidence>